<dbReference type="AlphaFoldDB" id="A0A067PDI7"/>
<dbReference type="InParanoid" id="A0A067PDI7"/>
<dbReference type="OrthoDB" id="3045659at2759"/>
<gene>
    <name evidence="1" type="ORF">JAAARDRAFT_201143</name>
</gene>
<protein>
    <submittedName>
        <fullName evidence="1">Uncharacterized protein</fullName>
    </submittedName>
</protein>
<dbReference type="EMBL" id="KL197810">
    <property type="protein sequence ID" value="KDQ49097.1"/>
    <property type="molecule type" value="Genomic_DNA"/>
</dbReference>
<keyword evidence="2" id="KW-1185">Reference proteome</keyword>
<reference evidence="2" key="1">
    <citation type="journal article" date="2014" name="Proc. Natl. Acad. Sci. U.S.A.">
        <title>Extensive sampling of basidiomycete genomes demonstrates inadequacy of the white-rot/brown-rot paradigm for wood decay fungi.</title>
        <authorList>
            <person name="Riley R."/>
            <person name="Salamov A.A."/>
            <person name="Brown D.W."/>
            <person name="Nagy L.G."/>
            <person name="Floudas D."/>
            <person name="Held B.W."/>
            <person name="Levasseur A."/>
            <person name="Lombard V."/>
            <person name="Morin E."/>
            <person name="Otillar R."/>
            <person name="Lindquist E.A."/>
            <person name="Sun H."/>
            <person name="LaButti K.M."/>
            <person name="Schmutz J."/>
            <person name="Jabbour D."/>
            <person name="Luo H."/>
            <person name="Baker S.E."/>
            <person name="Pisabarro A.G."/>
            <person name="Walton J.D."/>
            <person name="Blanchette R.A."/>
            <person name="Henrissat B."/>
            <person name="Martin F."/>
            <person name="Cullen D."/>
            <person name="Hibbett D.S."/>
            <person name="Grigoriev I.V."/>
        </authorList>
    </citation>
    <scope>NUCLEOTIDE SEQUENCE [LARGE SCALE GENOMIC DNA]</scope>
    <source>
        <strain evidence="2">MUCL 33604</strain>
    </source>
</reference>
<sequence length="305" mass="33556">MASNTVTTTPTSVQISGITILMDPVVDHKLSIKLLVDGGDFIKQRFGPNIPRLRWELSPAMTLMGGSQLVVQLREHRTLRSTKILAEAVFVNQNLQQSMLGATHRLRDNPNITIDIVAPSASAVETALSNAVQATGQRKSVLDHLGKAKTFLETILNIGTAVSELHPVAKAVLASIQVVYKKLQDQEQCDKLILDLANDMAQTLGYIEDVKQFARLVQLKQALDEVDSLMKETTNFILEYTSYSAEGQLLSSAFSASAADKAIKLTKCFNQFKQQFNTGLAVQANVSLEKLLQDLGLSLFFYVFE</sequence>
<accession>A0A067PDI7</accession>
<dbReference type="Proteomes" id="UP000027265">
    <property type="component" value="Unassembled WGS sequence"/>
</dbReference>
<dbReference type="HOGENOM" id="CLU_801836_0_0_1"/>
<proteinExistence type="predicted"/>
<evidence type="ECO:0000313" key="1">
    <source>
        <dbReference type="EMBL" id="KDQ49097.1"/>
    </source>
</evidence>
<name>A0A067PDI7_9AGAM</name>
<evidence type="ECO:0000313" key="2">
    <source>
        <dbReference type="Proteomes" id="UP000027265"/>
    </source>
</evidence>
<organism evidence="1 2">
    <name type="scientific">Jaapia argillacea MUCL 33604</name>
    <dbReference type="NCBI Taxonomy" id="933084"/>
    <lineage>
        <taxon>Eukaryota</taxon>
        <taxon>Fungi</taxon>
        <taxon>Dikarya</taxon>
        <taxon>Basidiomycota</taxon>
        <taxon>Agaricomycotina</taxon>
        <taxon>Agaricomycetes</taxon>
        <taxon>Agaricomycetidae</taxon>
        <taxon>Jaapiales</taxon>
        <taxon>Jaapiaceae</taxon>
        <taxon>Jaapia</taxon>
    </lineage>
</organism>